<dbReference type="PROSITE" id="PS51387">
    <property type="entry name" value="FAD_PCMH"/>
    <property type="match status" value="1"/>
</dbReference>
<keyword evidence="3" id="KW-0274">FAD</keyword>
<dbReference type="Gene3D" id="3.30.465.10">
    <property type="match status" value="1"/>
</dbReference>
<evidence type="ECO:0000256" key="5">
    <source>
        <dbReference type="SAM" id="SignalP"/>
    </source>
</evidence>
<feature type="signal peptide" evidence="5">
    <location>
        <begin position="1"/>
        <end position="20"/>
    </location>
</feature>
<evidence type="ECO:0000256" key="2">
    <source>
        <dbReference type="ARBA" id="ARBA00022630"/>
    </source>
</evidence>
<dbReference type="InterPro" id="IPR016169">
    <property type="entry name" value="FAD-bd_PCMH_sub2"/>
</dbReference>
<evidence type="ECO:0000256" key="1">
    <source>
        <dbReference type="ARBA" id="ARBA00005466"/>
    </source>
</evidence>
<keyword evidence="5" id="KW-0732">Signal</keyword>
<dbReference type="EMBL" id="GG749448">
    <property type="protein sequence ID" value="EGE83346.2"/>
    <property type="molecule type" value="Genomic_DNA"/>
</dbReference>
<dbReference type="PANTHER" id="PTHR42973">
    <property type="entry name" value="BINDING OXIDOREDUCTASE, PUTATIVE (AFU_ORTHOLOGUE AFUA_1G17690)-RELATED"/>
    <property type="match status" value="1"/>
</dbReference>
<sequence>MYLAPLTIAAFLLLHRYAAAADGATPGNEAATGFPPCDALIRAGLGSRLLLATDAEYEPRIASWWSLDTRQRPWCLVQPRDAAEVSTIMTALLGAGAGDGAGDWHVAVRAGGHGPRHSNNIDNGVTIDLGMLNQATYDKRTNLASIGPGGRWKDVLAELLKYGVVVPSGRDGDVGVGGFLLGGGSSYYMGREAFACDSVRNFEVVLTNGTIVNANREENVDLWRALKGGGSNFGIVTRFDMEALPAKDIAYGTRFMSVEYSSELVDAIVHFTDHYEEFDTDALVAFLMHNTSALPMDVVAAAIHVNTEGIHNSTGFKKLNQIPSLIPDETRSLSLADAAEDSQLSSGTWSVTRFHYKKFRTIANTRPPLAIYRNFGATLTFKNDKRILAHAVKLNEKYVKDMNHAIGPDNFVSLVFFQPEPSFFGDISKQRGGNMLGVDSQEHNAVLWTGGVAVKSDKQALAIARTRMSAMVAELKEFSISLCGDNRLIYMNYADPSQDPLGSYGKENVDHIRRVAAKYDPLGVFQRRFPGGFKISRVDL</sequence>
<dbReference type="AlphaFoldDB" id="F2TJD3"/>
<evidence type="ECO:0000313" key="7">
    <source>
        <dbReference type="EMBL" id="EGE83346.2"/>
    </source>
</evidence>
<dbReference type="InterPro" id="IPR016166">
    <property type="entry name" value="FAD-bd_PCMH"/>
</dbReference>
<dbReference type="HOGENOM" id="CLU_018354_1_1_1"/>
<proteinExistence type="inferred from homology"/>
<dbReference type="Proteomes" id="UP000007802">
    <property type="component" value="Unassembled WGS sequence"/>
</dbReference>
<dbReference type="InterPro" id="IPR036318">
    <property type="entry name" value="FAD-bd_PCMH-like_sf"/>
</dbReference>
<name>F2TJD3_AJEDA</name>
<feature type="domain" description="FAD-binding PCMH-type" evidence="6">
    <location>
        <begin position="69"/>
        <end position="246"/>
    </location>
</feature>
<reference evidence="7" key="1">
    <citation type="submission" date="2010-03" db="EMBL/GenBank/DDBJ databases">
        <title>Annotation of Blastomyces dermatitidis strain ATCC 18188.</title>
        <authorList>
            <consortium name="The Broad Institute Genome Sequencing Platform"/>
            <consortium name="Broad Institute Genome Sequencing Center for Infectious Disease."/>
            <person name="Cuomo C."/>
            <person name="Klein B."/>
            <person name="Sullivan T."/>
            <person name="Heitman J."/>
            <person name="Young S."/>
            <person name="Zeng Q."/>
            <person name="Gargeya S."/>
            <person name="Alvarado L."/>
            <person name="Berlin A.M."/>
            <person name="Chapman S.B."/>
            <person name="Chen Z."/>
            <person name="Freedman E."/>
            <person name="Gellesch M."/>
            <person name="Goldberg J."/>
            <person name="Griggs A."/>
            <person name="Gujja S."/>
            <person name="Heilman E."/>
            <person name="Heiman D."/>
            <person name="Howarth C."/>
            <person name="Mehta T."/>
            <person name="Neiman D."/>
            <person name="Pearson M."/>
            <person name="Roberts A."/>
            <person name="Saif S."/>
            <person name="Shea T."/>
            <person name="Shenoy N."/>
            <person name="Sisk P."/>
            <person name="Stolte C."/>
            <person name="Sykes S."/>
            <person name="White J."/>
            <person name="Yandava C."/>
            <person name="Haas B."/>
            <person name="Nusbaum C."/>
            <person name="Birren B."/>
        </authorList>
    </citation>
    <scope>NUCLEOTIDE SEQUENCE [LARGE SCALE GENOMIC DNA]</scope>
    <source>
        <strain evidence="7">ATCC 18188</strain>
    </source>
</reference>
<dbReference type="SUPFAM" id="SSF56176">
    <property type="entry name" value="FAD-binding/transporter-associated domain-like"/>
    <property type="match status" value="1"/>
</dbReference>
<dbReference type="PANTHER" id="PTHR42973:SF53">
    <property type="entry name" value="FAD-BINDING PCMH-TYPE DOMAIN-CONTAINING PROTEIN-RELATED"/>
    <property type="match status" value="1"/>
</dbReference>
<dbReference type="Pfam" id="PF01565">
    <property type="entry name" value="FAD_binding_4"/>
    <property type="match status" value="1"/>
</dbReference>
<dbReference type="GO" id="GO:0071949">
    <property type="term" value="F:FAD binding"/>
    <property type="evidence" value="ECO:0007669"/>
    <property type="project" value="InterPro"/>
</dbReference>
<keyword evidence="4" id="KW-0560">Oxidoreductase</keyword>
<evidence type="ECO:0000256" key="3">
    <source>
        <dbReference type="ARBA" id="ARBA00022827"/>
    </source>
</evidence>
<protein>
    <submittedName>
        <fullName evidence="7">FAD binding domain-containing protein</fullName>
    </submittedName>
</protein>
<dbReference type="InterPro" id="IPR006094">
    <property type="entry name" value="Oxid_FAD_bind_N"/>
</dbReference>
<organism evidence="7">
    <name type="scientific">Ajellomyces dermatitidis (strain ATCC 18188 / CBS 674.68)</name>
    <name type="common">Blastomyces dermatitidis</name>
    <dbReference type="NCBI Taxonomy" id="653446"/>
    <lineage>
        <taxon>Eukaryota</taxon>
        <taxon>Fungi</taxon>
        <taxon>Dikarya</taxon>
        <taxon>Ascomycota</taxon>
        <taxon>Pezizomycotina</taxon>
        <taxon>Eurotiomycetes</taxon>
        <taxon>Eurotiomycetidae</taxon>
        <taxon>Onygenales</taxon>
        <taxon>Ajellomycetaceae</taxon>
        <taxon>Blastomyces</taxon>
    </lineage>
</organism>
<evidence type="ECO:0000259" key="6">
    <source>
        <dbReference type="PROSITE" id="PS51387"/>
    </source>
</evidence>
<dbReference type="InterPro" id="IPR050416">
    <property type="entry name" value="FAD-linked_Oxidoreductase"/>
</dbReference>
<comment type="similarity">
    <text evidence="1">Belongs to the oxygen-dependent FAD-linked oxidoreductase family.</text>
</comment>
<accession>F2TJD3</accession>
<feature type="chain" id="PRO_5005346516" evidence="5">
    <location>
        <begin position="21"/>
        <end position="540"/>
    </location>
</feature>
<keyword evidence="2" id="KW-0285">Flavoprotein</keyword>
<dbReference type="GO" id="GO:0016491">
    <property type="term" value="F:oxidoreductase activity"/>
    <property type="evidence" value="ECO:0007669"/>
    <property type="project" value="UniProtKB-KW"/>
</dbReference>
<evidence type="ECO:0000256" key="4">
    <source>
        <dbReference type="ARBA" id="ARBA00023002"/>
    </source>
</evidence>
<gene>
    <name evidence="7" type="ORF">BDDG_06290</name>
</gene>